<dbReference type="AlphaFoldDB" id="A0A074Z1Y4"/>
<reference evidence="1 2" key="1">
    <citation type="submission" date="2013-11" db="EMBL/GenBank/DDBJ databases">
        <title>Opisthorchis viverrini - life in the bile duct.</title>
        <authorList>
            <person name="Young N.D."/>
            <person name="Nagarajan N."/>
            <person name="Lin S.J."/>
            <person name="Korhonen P.K."/>
            <person name="Jex A.R."/>
            <person name="Hall R.S."/>
            <person name="Safavi-Hemami H."/>
            <person name="Kaewkong W."/>
            <person name="Bertrand D."/>
            <person name="Gao S."/>
            <person name="Seet Q."/>
            <person name="Wongkham S."/>
            <person name="Teh B.T."/>
            <person name="Wongkham C."/>
            <person name="Intapan P.M."/>
            <person name="Maleewong W."/>
            <person name="Yang X."/>
            <person name="Hu M."/>
            <person name="Wang Z."/>
            <person name="Hofmann A."/>
            <person name="Sternberg P.W."/>
            <person name="Tan P."/>
            <person name="Wang J."/>
            <person name="Gasser R.B."/>
        </authorList>
    </citation>
    <scope>NUCLEOTIDE SEQUENCE [LARGE SCALE GENOMIC DNA]</scope>
</reference>
<accession>A0A074Z1Y4</accession>
<evidence type="ECO:0000313" key="2">
    <source>
        <dbReference type="Proteomes" id="UP000054324"/>
    </source>
</evidence>
<keyword evidence="2" id="KW-1185">Reference proteome</keyword>
<dbReference type="GeneID" id="20324695"/>
<sequence length="266" mass="29359">MSEDPDKHPFAIRGLAGFKFIQLQDQQFALFQQQMSFQMKTHNIITKTMKAIGHTASTHQNFITRKIDRTITGSSFDGSGTPITSLMCEHVRGSKPGTPVGYALLMSSIAIGHTASTHKNFITRKIDRTITGSSFDGSGTPITSLMCEHVRGSKPGTPVGYALLMSPNKSETRVQCCPSVWTGVRCFYQNLTVFHNALLIRFLKLLRQPTIGFALLEAHQVGAIRQREIQLGSRLGQAGSIQALVLPSRGMTARYRKCVTAVRYNN</sequence>
<proteinExistence type="predicted"/>
<dbReference type="CTD" id="20324695"/>
<organism evidence="1 2">
    <name type="scientific">Opisthorchis viverrini</name>
    <name type="common">Southeast Asian liver fluke</name>
    <dbReference type="NCBI Taxonomy" id="6198"/>
    <lineage>
        <taxon>Eukaryota</taxon>
        <taxon>Metazoa</taxon>
        <taxon>Spiralia</taxon>
        <taxon>Lophotrochozoa</taxon>
        <taxon>Platyhelminthes</taxon>
        <taxon>Trematoda</taxon>
        <taxon>Digenea</taxon>
        <taxon>Opisthorchiida</taxon>
        <taxon>Opisthorchiata</taxon>
        <taxon>Opisthorchiidae</taxon>
        <taxon>Opisthorchis</taxon>
    </lineage>
</organism>
<protein>
    <submittedName>
        <fullName evidence="1">Uncharacterized protein</fullName>
    </submittedName>
</protein>
<gene>
    <name evidence="1" type="ORF">T265_10527</name>
</gene>
<evidence type="ECO:0000313" key="1">
    <source>
        <dbReference type="EMBL" id="KER21056.1"/>
    </source>
</evidence>
<dbReference type="RefSeq" id="XP_009175184.1">
    <property type="nucleotide sequence ID" value="XM_009176920.1"/>
</dbReference>
<name>A0A074Z1Y4_OPIVI</name>
<dbReference type="Proteomes" id="UP000054324">
    <property type="component" value="Unassembled WGS sequence"/>
</dbReference>
<dbReference type="KEGG" id="ovi:T265_10527"/>
<dbReference type="EMBL" id="KL596997">
    <property type="protein sequence ID" value="KER21056.1"/>
    <property type="molecule type" value="Genomic_DNA"/>
</dbReference>